<keyword evidence="5 9" id="KW-0812">Transmembrane</keyword>
<dbReference type="InterPro" id="IPR000160">
    <property type="entry name" value="GGDEF_dom"/>
</dbReference>
<comment type="catalytic activity">
    <reaction evidence="8">
        <text>2 GTP = 3',3'-c-di-GMP + 2 diphosphate</text>
        <dbReference type="Rhea" id="RHEA:24898"/>
        <dbReference type="ChEBI" id="CHEBI:33019"/>
        <dbReference type="ChEBI" id="CHEBI:37565"/>
        <dbReference type="ChEBI" id="CHEBI:58805"/>
        <dbReference type="EC" id="2.7.7.65"/>
    </reaction>
</comment>
<dbReference type="FunFam" id="3.30.70.270:FF:000001">
    <property type="entry name" value="Diguanylate cyclase domain protein"/>
    <property type="match status" value="1"/>
</dbReference>
<feature type="domain" description="GGDEF" evidence="10">
    <location>
        <begin position="542"/>
        <end position="677"/>
    </location>
</feature>
<dbReference type="Pfam" id="PF00990">
    <property type="entry name" value="GGDEF"/>
    <property type="match status" value="1"/>
</dbReference>
<reference evidence="11 12" key="1">
    <citation type="submission" date="2019-06" db="EMBL/GenBank/DDBJ databases">
        <title>Draft genome of Aliikangiella marina GYP-15.</title>
        <authorList>
            <person name="Wang G."/>
        </authorList>
    </citation>
    <scope>NUCLEOTIDE SEQUENCE [LARGE SCALE GENOMIC DNA]</scope>
    <source>
        <strain evidence="11 12">GYP-15</strain>
    </source>
</reference>
<feature type="transmembrane region" description="Helical" evidence="9">
    <location>
        <begin position="41"/>
        <end position="62"/>
    </location>
</feature>
<evidence type="ECO:0000256" key="4">
    <source>
        <dbReference type="ARBA" id="ARBA00022475"/>
    </source>
</evidence>
<dbReference type="GO" id="GO:0005886">
    <property type="term" value="C:plasma membrane"/>
    <property type="evidence" value="ECO:0007669"/>
    <property type="project" value="UniProtKB-SubCell"/>
</dbReference>
<dbReference type="InterPro" id="IPR043128">
    <property type="entry name" value="Rev_trsase/Diguanyl_cyclase"/>
</dbReference>
<proteinExistence type="predicted"/>
<organism evidence="11 12">
    <name type="scientific">Aliikangiella marina</name>
    <dbReference type="NCBI Taxonomy" id="1712262"/>
    <lineage>
        <taxon>Bacteria</taxon>
        <taxon>Pseudomonadati</taxon>
        <taxon>Pseudomonadota</taxon>
        <taxon>Gammaproteobacteria</taxon>
        <taxon>Oceanospirillales</taxon>
        <taxon>Pleioneaceae</taxon>
        <taxon>Aliikangiella</taxon>
    </lineage>
</organism>
<dbReference type="AlphaFoldDB" id="A0A545T575"/>
<feature type="transmembrane region" description="Helical" evidence="9">
    <location>
        <begin position="97"/>
        <end position="119"/>
    </location>
</feature>
<keyword evidence="12" id="KW-1185">Reference proteome</keyword>
<comment type="caution">
    <text evidence="11">The sequence shown here is derived from an EMBL/GenBank/DDBJ whole genome shotgun (WGS) entry which is preliminary data.</text>
</comment>
<protein>
    <recommendedName>
        <fullName evidence="3">diguanylate cyclase</fullName>
        <ecNumber evidence="3">2.7.7.65</ecNumber>
    </recommendedName>
</protein>
<feature type="transmembrane region" description="Helical" evidence="9">
    <location>
        <begin position="413"/>
        <end position="435"/>
    </location>
</feature>
<accession>A0A545T575</accession>
<gene>
    <name evidence="11" type="ORF">FLL45_19060</name>
</gene>
<evidence type="ECO:0000256" key="1">
    <source>
        <dbReference type="ARBA" id="ARBA00001946"/>
    </source>
</evidence>
<dbReference type="InterPro" id="IPR033479">
    <property type="entry name" value="dCache_1"/>
</dbReference>
<dbReference type="Gene3D" id="3.30.70.270">
    <property type="match status" value="1"/>
</dbReference>
<feature type="transmembrane region" description="Helical" evidence="9">
    <location>
        <begin position="6"/>
        <end position="34"/>
    </location>
</feature>
<evidence type="ECO:0000256" key="5">
    <source>
        <dbReference type="ARBA" id="ARBA00022692"/>
    </source>
</evidence>
<keyword evidence="4" id="KW-1003">Cell membrane</keyword>
<dbReference type="NCBIfam" id="TIGR00254">
    <property type="entry name" value="GGDEF"/>
    <property type="match status" value="1"/>
</dbReference>
<keyword evidence="6 9" id="KW-1133">Transmembrane helix</keyword>
<evidence type="ECO:0000256" key="7">
    <source>
        <dbReference type="ARBA" id="ARBA00023136"/>
    </source>
</evidence>
<evidence type="ECO:0000256" key="2">
    <source>
        <dbReference type="ARBA" id="ARBA00004651"/>
    </source>
</evidence>
<dbReference type="GO" id="GO:0052621">
    <property type="term" value="F:diguanylate cyclase activity"/>
    <property type="evidence" value="ECO:0007669"/>
    <property type="project" value="UniProtKB-EC"/>
</dbReference>
<dbReference type="CDD" id="cd01949">
    <property type="entry name" value="GGDEF"/>
    <property type="match status" value="1"/>
</dbReference>
<feature type="transmembrane region" description="Helical" evidence="9">
    <location>
        <begin position="68"/>
        <end position="85"/>
    </location>
</feature>
<evidence type="ECO:0000259" key="10">
    <source>
        <dbReference type="PROSITE" id="PS50887"/>
    </source>
</evidence>
<evidence type="ECO:0000313" key="12">
    <source>
        <dbReference type="Proteomes" id="UP000317839"/>
    </source>
</evidence>
<sequence length="678" mass="76551">MSFHLGSSLVLLCLLRFGYLPGLIASTISSLSLLIIFDNPYFFLLLGMEVIVIGLLLSRGLFLLFADIIYWLLIGAPLTFVILYFNDPEFAYNNQLLIMKQAINGVLYAAIASVVAPFLVKSESAVTWNGELPAMSIKIFEQFSTITAITGIMIGLVLVELSVRDSGRQLQNSLSNKAYQASAFIRNYIESHQAKIQQSADSLGLYRLLSTDTLTFLNTTQKTYPGFLTMLIADENGGIIAGAPNNFYEVLKDAPENQRSVIDRDYFIEAKATGRSYISQAFKGRGFGNDIIVAISAPVYEDNQFKGVIEGSLNLKSFQQIENNLGENSQDFFILLDKNNNILYASKAAQLNVMDQLEYIIPDTNYSEIAQLLQINQATNRRDFFFESKPTVNGWTTFILRDTAQINNIVEAYYRYLVILFSIIFLLTFIISRLLSKNLTGPLENIVNNLTLDSLDKRSDKEDSFTAEIFSIKQRLRQAKRVYLDFQNELQLEVEKRTRELSDANIKLEKLSREDSLTKLLNRRAFDEELVNDLKKSIRFQTPMCLALVDIDHFKNINDSYGHPVGDKFIQFLGKSLKQNMQRNTDIVARVGGEEFAILFHADSPTACQSKLESCRAAAMSIKLDVNDKKLGISISIGALFIIPPPDITAKELYTRADQLLYKSKTEGRNRLTFQIFD</sequence>
<dbReference type="Proteomes" id="UP000317839">
    <property type="component" value="Unassembled WGS sequence"/>
</dbReference>
<dbReference type="EC" id="2.7.7.65" evidence="3"/>
<dbReference type="SUPFAM" id="SSF55073">
    <property type="entry name" value="Nucleotide cyclase"/>
    <property type="match status" value="1"/>
</dbReference>
<evidence type="ECO:0000256" key="8">
    <source>
        <dbReference type="ARBA" id="ARBA00034247"/>
    </source>
</evidence>
<dbReference type="InterPro" id="IPR029787">
    <property type="entry name" value="Nucleotide_cyclase"/>
</dbReference>
<dbReference type="PROSITE" id="PS50887">
    <property type="entry name" value="GGDEF"/>
    <property type="match status" value="1"/>
</dbReference>
<dbReference type="PANTHER" id="PTHR45138">
    <property type="entry name" value="REGULATORY COMPONENTS OF SENSORY TRANSDUCTION SYSTEM"/>
    <property type="match status" value="1"/>
</dbReference>
<dbReference type="OrthoDB" id="8572793at2"/>
<dbReference type="Gene3D" id="3.30.450.20">
    <property type="entry name" value="PAS domain"/>
    <property type="match status" value="1"/>
</dbReference>
<comment type="cofactor">
    <cofactor evidence="1">
        <name>Mg(2+)</name>
        <dbReference type="ChEBI" id="CHEBI:18420"/>
    </cofactor>
</comment>
<evidence type="ECO:0000313" key="11">
    <source>
        <dbReference type="EMBL" id="TQV72318.1"/>
    </source>
</evidence>
<evidence type="ECO:0000256" key="6">
    <source>
        <dbReference type="ARBA" id="ARBA00022989"/>
    </source>
</evidence>
<evidence type="ECO:0000256" key="3">
    <source>
        <dbReference type="ARBA" id="ARBA00012528"/>
    </source>
</evidence>
<dbReference type="SMART" id="SM00267">
    <property type="entry name" value="GGDEF"/>
    <property type="match status" value="1"/>
</dbReference>
<dbReference type="PANTHER" id="PTHR45138:SF9">
    <property type="entry name" value="DIGUANYLATE CYCLASE DGCM-RELATED"/>
    <property type="match status" value="1"/>
</dbReference>
<comment type="subcellular location">
    <subcellularLocation>
        <location evidence="2">Cell membrane</location>
        <topology evidence="2">Multi-pass membrane protein</topology>
    </subcellularLocation>
</comment>
<dbReference type="Pfam" id="PF02743">
    <property type="entry name" value="dCache_1"/>
    <property type="match status" value="1"/>
</dbReference>
<dbReference type="InterPro" id="IPR050469">
    <property type="entry name" value="Diguanylate_Cyclase"/>
</dbReference>
<dbReference type="CDD" id="cd12914">
    <property type="entry name" value="PDC1_DGC_like"/>
    <property type="match status" value="1"/>
</dbReference>
<feature type="transmembrane region" description="Helical" evidence="9">
    <location>
        <begin position="139"/>
        <end position="159"/>
    </location>
</feature>
<evidence type="ECO:0000256" key="9">
    <source>
        <dbReference type="SAM" id="Phobius"/>
    </source>
</evidence>
<dbReference type="RefSeq" id="WP_142943648.1">
    <property type="nucleotide sequence ID" value="NZ_VIKR01000005.1"/>
</dbReference>
<dbReference type="EMBL" id="VIKR01000005">
    <property type="protein sequence ID" value="TQV72318.1"/>
    <property type="molecule type" value="Genomic_DNA"/>
</dbReference>
<keyword evidence="7 9" id="KW-0472">Membrane</keyword>
<name>A0A545T575_9GAMM</name>